<sequence length="65" mass="7513">MGKLKTHKATSKRFRLTKRGKFLHRAAGQDHFNSRESGTTTMGKRRDRRASKADVKAIRRQIPYA</sequence>
<evidence type="ECO:0000256" key="3">
    <source>
        <dbReference type="ARBA" id="ARBA00023274"/>
    </source>
</evidence>
<keyword evidence="2 4" id="KW-0689">Ribosomal protein</keyword>
<dbReference type="PRINTS" id="PR00064">
    <property type="entry name" value="RIBOSOMALL35"/>
</dbReference>
<dbReference type="GO" id="GO:0003735">
    <property type="term" value="F:structural constituent of ribosome"/>
    <property type="evidence" value="ECO:0007669"/>
    <property type="project" value="InterPro"/>
</dbReference>
<keyword evidence="3 4" id="KW-0687">Ribonucleoprotein</keyword>
<dbReference type="InterPro" id="IPR021137">
    <property type="entry name" value="Ribosomal_bL35-like"/>
</dbReference>
<dbReference type="InterPro" id="IPR037229">
    <property type="entry name" value="Ribosomal_bL35_sf"/>
</dbReference>
<gene>
    <name evidence="4" type="primary">rpmI</name>
    <name evidence="7" type="ORF">UY81_C0062G0002</name>
</gene>
<dbReference type="Gene3D" id="4.10.410.60">
    <property type="match status" value="1"/>
</dbReference>
<accession>A0A0G1XV08</accession>
<dbReference type="EMBL" id="LCRM01000062">
    <property type="protein sequence ID" value="KKW34760.1"/>
    <property type="molecule type" value="Genomic_DNA"/>
</dbReference>
<dbReference type="GO" id="GO:0006412">
    <property type="term" value="P:translation"/>
    <property type="evidence" value="ECO:0007669"/>
    <property type="project" value="UniProtKB-UniRule"/>
</dbReference>
<proteinExistence type="inferred from homology"/>
<evidence type="ECO:0000256" key="1">
    <source>
        <dbReference type="ARBA" id="ARBA00006598"/>
    </source>
</evidence>
<comment type="caution">
    <text evidence="7">The sequence shown here is derived from an EMBL/GenBank/DDBJ whole genome shotgun (WGS) entry which is preliminary data.</text>
</comment>
<dbReference type="InterPro" id="IPR001706">
    <property type="entry name" value="Ribosomal_bL35"/>
</dbReference>
<protein>
    <recommendedName>
        <fullName evidence="4">Large ribosomal subunit protein bL35</fullName>
    </recommendedName>
</protein>
<evidence type="ECO:0000313" key="8">
    <source>
        <dbReference type="Proteomes" id="UP000034290"/>
    </source>
</evidence>
<evidence type="ECO:0000256" key="5">
    <source>
        <dbReference type="RuleBase" id="RU000568"/>
    </source>
</evidence>
<dbReference type="GO" id="GO:0015934">
    <property type="term" value="C:large ribosomal subunit"/>
    <property type="evidence" value="ECO:0007669"/>
    <property type="project" value="TreeGrafter"/>
</dbReference>
<dbReference type="AlphaFoldDB" id="A0A0G1XV08"/>
<evidence type="ECO:0000256" key="2">
    <source>
        <dbReference type="ARBA" id="ARBA00022980"/>
    </source>
</evidence>
<evidence type="ECO:0000256" key="4">
    <source>
        <dbReference type="HAMAP-Rule" id="MF_00514"/>
    </source>
</evidence>
<comment type="similarity">
    <text evidence="1 4 5">Belongs to the bacterial ribosomal protein bL35 family.</text>
</comment>
<dbReference type="HAMAP" id="MF_00514">
    <property type="entry name" value="Ribosomal_bL35"/>
    <property type="match status" value="1"/>
</dbReference>
<evidence type="ECO:0000256" key="6">
    <source>
        <dbReference type="SAM" id="MobiDB-lite"/>
    </source>
</evidence>
<name>A0A0G1XV08_9BACT</name>
<organism evidence="7 8">
    <name type="scientific">Candidatus Giovannonibacteria bacterium GW2011_GWA2_53_7</name>
    <dbReference type="NCBI Taxonomy" id="1618650"/>
    <lineage>
        <taxon>Bacteria</taxon>
        <taxon>Candidatus Giovannoniibacteriota</taxon>
    </lineage>
</organism>
<dbReference type="PANTHER" id="PTHR33343">
    <property type="entry name" value="54S RIBOSOMAL PROTEIN BL35M"/>
    <property type="match status" value="1"/>
</dbReference>
<dbReference type="PANTHER" id="PTHR33343:SF1">
    <property type="entry name" value="LARGE RIBOSOMAL SUBUNIT PROTEIN BL35M"/>
    <property type="match status" value="1"/>
</dbReference>
<dbReference type="SUPFAM" id="SSF143034">
    <property type="entry name" value="L35p-like"/>
    <property type="match status" value="1"/>
</dbReference>
<reference evidence="7 8" key="1">
    <citation type="journal article" date="2015" name="Nature">
        <title>rRNA introns, odd ribosomes, and small enigmatic genomes across a large radiation of phyla.</title>
        <authorList>
            <person name="Brown C.T."/>
            <person name="Hug L.A."/>
            <person name="Thomas B.C."/>
            <person name="Sharon I."/>
            <person name="Castelle C.J."/>
            <person name="Singh A."/>
            <person name="Wilkins M.J."/>
            <person name="Williams K.H."/>
            <person name="Banfield J.F."/>
        </authorList>
    </citation>
    <scope>NUCLEOTIDE SEQUENCE [LARGE SCALE GENOMIC DNA]</scope>
</reference>
<dbReference type="Pfam" id="PF01632">
    <property type="entry name" value="Ribosomal_L35p"/>
    <property type="match status" value="1"/>
</dbReference>
<dbReference type="Proteomes" id="UP000034290">
    <property type="component" value="Unassembled WGS sequence"/>
</dbReference>
<evidence type="ECO:0000313" key="7">
    <source>
        <dbReference type="EMBL" id="KKW34760.1"/>
    </source>
</evidence>
<feature type="region of interest" description="Disordered" evidence="6">
    <location>
        <begin position="28"/>
        <end position="65"/>
    </location>
</feature>